<dbReference type="CDD" id="cd03143">
    <property type="entry name" value="A4_beta-galactosidase_middle_domain"/>
    <property type="match status" value="1"/>
</dbReference>
<dbReference type="Pfam" id="PF14871">
    <property type="entry name" value="GHL6"/>
    <property type="match status" value="1"/>
</dbReference>
<sequence>MSSKYKNSKRCYLIDHHSPQPPVVTLDQLNISEYEQFFDTSHIDSLMVYCKDHWGVTYYDSKVEGARKHQGLKTDWIQEISTVLKKKKIEFIAYYCIEYDEGAARQFPQWRARKPDGAPLIREDEFARWSLCCYQTGYREYCLSQMEEIVQNYNPDALFMDIFGSSLCYCEKCREKFHSAYGYDLPSDEADIRLHMSDMIDFLDDNAQEFLLDVKQRLKAVNPGLAITVNFSCHYPKPVRDLLDYQFSEPLLKDNWFSSAYARDTAIGQYPILVPGEASQVYNYDTVSQYLCDLSSIAAQGCRVGMYSGSQHADGTLDMEEAKRLGVVYTALEEMEPYLTNRTPVKSIGILQSDCSKAVNMPTLSADAILRMKRHNPHLNAILGAMQLCEYAKIPYNILPESCLTKSLLKEYDMLLLPEVYVIQAATVSLLEDYVAAGGCLISSGQTGLWNADSTLRECSALHRLFGCGPAKVHREYTSNRWSAYLRPDSSQPFTGLIACTTPPVSEHFLEVEALSEKSSQSAESSIMEMLHFDLPCVSCDSDHWVNWWSPPPGKKTNYPALLHHLFQKGHVFYLAFDFFTMAGTEKYPYTNDLFTDLLLKAQIQPPVRHRTDTPDIIRTAFFETETEYIIHQISMLPKRFHGDTPPIPAGEIMFKNPVESAKLVYPQQEDLTLSGNGTCAALPPFTLQQIILCKKK</sequence>
<reference evidence="2 3" key="1">
    <citation type="journal article" date="2019" name="Anaerobe">
        <title>Detection of Robinsoniella peoriensis in multiple bone samples of a trauma patient.</title>
        <authorList>
            <person name="Schrottner P."/>
            <person name="Hartwich K."/>
            <person name="Bunk B."/>
            <person name="Schober I."/>
            <person name="Helbig S."/>
            <person name="Rudolph W.W."/>
            <person name="Gunzer F."/>
        </authorList>
    </citation>
    <scope>NUCLEOTIDE SEQUENCE [LARGE SCALE GENOMIC DNA]</scope>
    <source>
        <strain evidence="2 3">DSM 106044</strain>
    </source>
</reference>
<evidence type="ECO:0000313" key="3">
    <source>
        <dbReference type="Proteomes" id="UP000306509"/>
    </source>
</evidence>
<dbReference type="Pfam" id="PF08532">
    <property type="entry name" value="Glyco_hydro_42M"/>
    <property type="match status" value="1"/>
</dbReference>
<dbReference type="RefSeq" id="WP_138003558.1">
    <property type="nucleotide sequence ID" value="NZ_QGQD01000078.1"/>
</dbReference>
<dbReference type="EMBL" id="QGQD01000078">
    <property type="protein sequence ID" value="TLC98993.1"/>
    <property type="molecule type" value="Genomic_DNA"/>
</dbReference>
<dbReference type="Proteomes" id="UP000306509">
    <property type="component" value="Unassembled WGS sequence"/>
</dbReference>
<evidence type="ECO:0000313" key="2">
    <source>
        <dbReference type="EMBL" id="TLC98993.1"/>
    </source>
</evidence>
<dbReference type="GO" id="GO:0005975">
    <property type="term" value="P:carbohydrate metabolic process"/>
    <property type="evidence" value="ECO:0007669"/>
    <property type="project" value="InterPro"/>
</dbReference>
<dbReference type="AlphaFoldDB" id="A0A4U8Q443"/>
<dbReference type="Gene3D" id="3.40.50.880">
    <property type="match status" value="1"/>
</dbReference>
<protein>
    <submittedName>
        <fullName evidence="2">Alpha-L-fucosidase</fullName>
    </submittedName>
</protein>
<dbReference type="Gene3D" id="3.20.20.80">
    <property type="entry name" value="Glycosidases"/>
    <property type="match status" value="1"/>
</dbReference>
<accession>A0A4U8Q443</accession>
<keyword evidence="3" id="KW-1185">Reference proteome</keyword>
<feature type="domain" description="Beta-galactosidase trimerisation" evidence="1">
    <location>
        <begin position="408"/>
        <end position="458"/>
    </location>
</feature>
<gene>
    <name evidence="2" type="ORF">DSM106044_04138</name>
</gene>
<proteinExistence type="predicted"/>
<dbReference type="InterPro" id="IPR017853">
    <property type="entry name" value="GH"/>
</dbReference>
<dbReference type="SUPFAM" id="SSF51445">
    <property type="entry name" value="(Trans)glycosidases"/>
    <property type="match status" value="1"/>
</dbReference>
<dbReference type="InterPro" id="IPR028212">
    <property type="entry name" value="GHL6"/>
</dbReference>
<dbReference type="InterPro" id="IPR013738">
    <property type="entry name" value="Beta_galactosidase_Trimer"/>
</dbReference>
<evidence type="ECO:0000259" key="1">
    <source>
        <dbReference type="Pfam" id="PF08532"/>
    </source>
</evidence>
<comment type="caution">
    <text evidence="2">The sequence shown here is derived from an EMBL/GenBank/DDBJ whole genome shotgun (WGS) entry which is preliminary data.</text>
</comment>
<organism evidence="2 3">
    <name type="scientific">Robinsoniella peoriensis</name>
    <dbReference type="NCBI Taxonomy" id="180332"/>
    <lineage>
        <taxon>Bacteria</taxon>
        <taxon>Bacillati</taxon>
        <taxon>Bacillota</taxon>
        <taxon>Clostridia</taxon>
        <taxon>Lachnospirales</taxon>
        <taxon>Lachnospiraceae</taxon>
        <taxon>Robinsoniella</taxon>
    </lineage>
</organism>
<dbReference type="InterPro" id="IPR029062">
    <property type="entry name" value="Class_I_gatase-like"/>
</dbReference>
<dbReference type="STRING" id="180332.GCA_000797495_05774"/>
<name>A0A4U8Q443_9FIRM</name>
<dbReference type="GO" id="GO:0004565">
    <property type="term" value="F:beta-galactosidase activity"/>
    <property type="evidence" value="ECO:0007669"/>
    <property type="project" value="InterPro"/>
</dbReference>